<protein>
    <submittedName>
        <fullName evidence="3">Uncharacterized protein DUF1918</fullName>
    </submittedName>
</protein>
<reference evidence="3 4" key="1">
    <citation type="submission" date="2019-02" db="EMBL/GenBank/DDBJ databases">
        <title>Genomic Encyclopedia of Type Strains, Phase IV (KMG-IV): sequencing the most valuable type-strain genomes for metagenomic binning, comparative biology and taxonomic classification.</title>
        <authorList>
            <person name="Goeker M."/>
        </authorList>
    </citation>
    <scope>NUCLEOTIDE SEQUENCE [LARGE SCALE GENOMIC DNA]</scope>
    <source>
        <strain evidence="3 4">DSM 101727</strain>
    </source>
</reference>
<organism evidence="3 4">
    <name type="scientific">Herbihabitans rhizosphaerae</name>
    <dbReference type="NCBI Taxonomy" id="1872711"/>
    <lineage>
        <taxon>Bacteria</taxon>
        <taxon>Bacillati</taxon>
        <taxon>Actinomycetota</taxon>
        <taxon>Actinomycetes</taxon>
        <taxon>Pseudonocardiales</taxon>
        <taxon>Pseudonocardiaceae</taxon>
        <taxon>Herbihabitans</taxon>
    </lineage>
</organism>
<dbReference type="InterPro" id="IPR015035">
    <property type="entry name" value="DUF1918"/>
</dbReference>
<gene>
    <name evidence="3" type="ORF">EV193_106157</name>
</gene>
<comment type="caution">
    <text evidence="3">The sequence shown here is derived from an EMBL/GenBank/DDBJ whole genome shotgun (WGS) entry which is preliminary data.</text>
</comment>
<sequence>MRASVGDKLHVQGRNVGNPEQEGEIIEVRGQDGTPPYLVRFSDGHEGLVVPGPDCFVEHNDG</sequence>
<dbReference type="Proteomes" id="UP000294257">
    <property type="component" value="Unassembled WGS sequence"/>
</dbReference>
<evidence type="ECO:0000259" key="2">
    <source>
        <dbReference type="Pfam" id="PF08940"/>
    </source>
</evidence>
<feature type="compositionally biased region" description="Basic and acidic residues" evidence="1">
    <location>
        <begin position="1"/>
        <end position="10"/>
    </location>
</feature>
<feature type="domain" description="DUF1918" evidence="2">
    <location>
        <begin position="1"/>
        <end position="57"/>
    </location>
</feature>
<evidence type="ECO:0000313" key="4">
    <source>
        <dbReference type="Proteomes" id="UP000294257"/>
    </source>
</evidence>
<dbReference type="AlphaFoldDB" id="A0A4V2ESA8"/>
<evidence type="ECO:0000256" key="1">
    <source>
        <dbReference type="SAM" id="MobiDB-lite"/>
    </source>
</evidence>
<dbReference type="OrthoDB" id="4828144at2"/>
<evidence type="ECO:0000313" key="3">
    <source>
        <dbReference type="EMBL" id="RZS36923.1"/>
    </source>
</evidence>
<feature type="region of interest" description="Disordered" evidence="1">
    <location>
        <begin position="1"/>
        <end position="22"/>
    </location>
</feature>
<name>A0A4V2ESA8_9PSEU</name>
<dbReference type="Pfam" id="PF08940">
    <property type="entry name" value="DUF1918"/>
    <property type="match status" value="1"/>
</dbReference>
<proteinExistence type="predicted"/>
<dbReference type="RefSeq" id="WP_130345544.1">
    <property type="nucleotide sequence ID" value="NZ_SGWQ01000006.1"/>
</dbReference>
<dbReference type="Gene3D" id="2.30.30.440">
    <property type="entry name" value="Domain of unknown function DUF1918"/>
    <property type="match status" value="1"/>
</dbReference>
<dbReference type="EMBL" id="SGWQ01000006">
    <property type="protein sequence ID" value="RZS36923.1"/>
    <property type="molecule type" value="Genomic_DNA"/>
</dbReference>
<accession>A0A4V2ESA8</accession>
<dbReference type="SUPFAM" id="SSF50118">
    <property type="entry name" value="Cell growth inhibitor/plasmid maintenance toxic component"/>
    <property type="match status" value="1"/>
</dbReference>
<keyword evidence="4" id="KW-1185">Reference proteome</keyword>